<sequence length="131" mass="13745">MSHPQNTGPRTHPRTPAGKVAKNTPTVLTHHPALWQFSTRACLPSHHTTGQPSIPSPELSTALHCSYPTSPLSSPISPPSSLPLARKPVSSLLLPPTPLNMHPSARPSTCHAMPCHASNPSQAPPKCGTAA</sequence>
<dbReference type="Proteomes" id="UP000240883">
    <property type="component" value="Unassembled WGS sequence"/>
</dbReference>
<dbReference type="AlphaFoldDB" id="A0A2T2NH33"/>
<organism evidence="2 3">
    <name type="scientific">Corynespora cassiicola Philippines</name>
    <dbReference type="NCBI Taxonomy" id="1448308"/>
    <lineage>
        <taxon>Eukaryota</taxon>
        <taxon>Fungi</taxon>
        <taxon>Dikarya</taxon>
        <taxon>Ascomycota</taxon>
        <taxon>Pezizomycotina</taxon>
        <taxon>Dothideomycetes</taxon>
        <taxon>Pleosporomycetidae</taxon>
        <taxon>Pleosporales</taxon>
        <taxon>Corynesporascaceae</taxon>
        <taxon>Corynespora</taxon>
    </lineage>
</organism>
<protein>
    <submittedName>
        <fullName evidence="2">Uncharacterized protein</fullName>
    </submittedName>
</protein>
<reference evidence="2 3" key="1">
    <citation type="journal article" date="2018" name="Front. Microbiol.">
        <title>Genome-Wide Analysis of Corynespora cassiicola Leaf Fall Disease Putative Effectors.</title>
        <authorList>
            <person name="Lopez D."/>
            <person name="Ribeiro S."/>
            <person name="Label P."/>
            <person name="Fumanal B."/>
            <person name="Venisse J.S."/>
            <person name="Kohler A."/>
            <person name="de Oliveira R.R."/>
            <person name="Labutti K."/>
            <person name="Lipzen A."/>
            <person name="Lail K."/>
            <person name="Bauer D."/>
            <person name="Ohm R.A."/>
            <person name="Barry K.W."/>
            <person name="Spatafora J."/>
            <person name="Grigoriev I.V."/>
            <person name="Martin F.M."/>
            <person name="Pujade-Renaud V."/>
        </authorList>
    </citation>
    <scope>NUCLEOTIDE SEQUENCE [LARGE SCALE GENOMIC DNA]</scope>
    <source>
        <strain evidence="2 3">Philippines</strain>
    </source>
</reference>
<name>A0A2T2NH33_CORCC</name>
<evidence type="ECO:0000313" key="2">
    <source>
        <dbReference type="EMBL" id="PSN64751.1"/>
    </source>
</evidence>
<evidence type="ECO:0000256" key="1">
    <source>
        <dbReference type="SAM" id="MobiDB-lite"/>
    </source>
</evidence>
<feature type="region of interest" description="Disordered" evidence="1">
    <location>
        <begin position="1"/>
        <end position="22"/>
    </location>
</feature>
<accession>A0A2T2NH33</accession>
<keyword evidence="3" id="KW-1185">Reference proteome</keyword>
<feature type="region of interest" description="Disordered" evidence="1">
    <location>
        <begin position="44"/>
        <end position="83"/>
    </location>
</feature>
<gene>
    <name evidence="2" type="ORF">BS50DRAFT_576134</name>
</gene>
<proteinExistence type="predicted"/>
<evidence type="ECO:0000313" key="3">
    <source>
        <dbReference type="Proteomes" id="UP000240883"/>
    </source>
</evidence>
<dbReference type="EMBL" id="KZ678138">
    <property type="protein sequence ID" value="PSN64751.1"/>
    <property type="molecule type" value="Genomic_DNA"/>
</dbReference>